<dbReference type="EMBL" id="JBBPHU010000005">
    <property type="protein sequence ID" value="KAK7517638.1"/>
    <property type="molecule type" value="Genomic_DNA"/>
</dbReference>
<dbReference type="Proteomes" id="UP001363622">
    <property type="component" value="Unassembled WGS sequence"/>
</dbReference>
<evidence type="ECO:0000256" key="1">
    <source>
        <dbReference type="ARBA" id="ARBA00004141"/>
    </source>
</evidence>
<evidence type="ECO:0000313" key="9">
    <source>
        <dbReference type="EMBL" id="KAK7517638.1"/>
    </source>
</evidence>
<dbReference type="Pfam" id="PF20684">
    <property type="entry name" value="Fung_rhodopsin"/>
    <property type="match status" value="1"/>
</dbReference>
<feature type="transmembrane region" description="Helical" evidence="7">
    <location>
        <begin position="224"/>
        <end position="247"/>
    </location>
</feature>
<evidence type="ECO:0000259" key="8">
    <source>
        <dbReference type="Pfam" id="PF20684"/>
    </source>
</evidence>
<name>A0ABR1KNY5_9PEZI</name>
<feature type="region of interest" description="Disordered" evidence="6">
    <location>
        <begin position="389"/>
        <end position="409"/>
    </location>
</feature>
<accession>A0ABR1KNY5</accession>
<feature type="domain" description="Rhodopsin" evidence="8">
    <location>
        <begin position="41"/>
        <end position="284"/>
    </location>
</feature>
<gene>
    <name evidence="9" type="ORF">IWZ03DRAFT_376664</name>
</gene>
<evidence type="ECO:0000256" key="7">
    <source>
        <dbReference type="SAM" id="Phobius"/>
    </source>
</evidence>
<reference evidence="9 10" key="1">
    <citation type="submission" date="2024-04" db="EMBL/GenBank/DDBJ databases">
        <title>Phyllosticta paracitricarpa is synonymous to the EU quarantine fungus P. citricarpa based on phylogenomic analyses.</title>
        <authorList>
            <consortium name="Lawrence Berkeley National Laboratory"/>
            <person name="Van Ingen-Buijs V.A."/>
            <person name="Van Westerhoven A.C."/>
            <person name="Haridas S."/>
            <person name="Skiadas P."/>
            <person name="Martin F."/>
            <person name="Groenewald J.Z."/>
            <person name="Crous P.W."/>
            <person name="Seidl M.F."/>
        </authorList>
    </citation>
    <scope>NUCLEOTIDE SEQUENCE [LARGE SCALE GENOMIC DNA]</scope>
    <source>
        <strain evidence="9 10">CBS 123371</strain>
    </source>
</reference>
<evidence type="ECO:0000256" key="2">
    <source>
        <dbReference type="ARBA" id="ARBA00022692"/>
    </source>
</evidence>
<evidence type="ECO:0000256" key="3">
    <source>
        <dbReference type="ARBA" id="ARBA00022989"/>
    </source>
</evidence>
<dbReference type="PANTHER" id="PTHR33048:SF47">
    <property type="entry name" value="INTEGRAL MEMBRANE PROTEIN-RELATED"/>
    <property type="match status" value="1"/>
</dbReference>
<organism evidence="9 10">
    <name type="scientific">Phyllosticta citriasiana</name>
    <dbReference type="NCBI Taxonomy" id="595635"/>
    <lineage>
        <taxon>Eukaryota</taxon>
        <taxon>Fungi</taxon>
        <taxon>Dikarya</taxon>
        <taxon>Ascomycota</taxon>
        <taxon>Pezizomycotina</taxon>
        <taxon>Dothideomycetes</taxon>
        <taxon>Dothideomycetes incertae sedis</taxon>
        <taxon>Botryosphaeriales</taxon>
        <taxon>Phyllostictaceae</taxon>
        <taxon>Phyllosticta</taxon>
    </lineage>
</organism>
<dbReference type="InterPro" id="IPR052337">
    <property type="entry name" value="SAT4-like"/>
</dbReference>
<feature type="transmembrane region" description="Helical" evidence="7">
    <location>
        <begin position="189"/>
        <end position="212"/>
    </location>
</feature>
<proteinExistence type="inferred from homology"/>
<evidence type="ECO:0000256" key="6">
    <source>
        <dbReference type="SAM" id="MobiDB-lite"/>
    </source>
</evidence>
<feature type="region of interest" description="Disordered" evidence="6">
    <location>
        <begin position="474"/>
        <end position="531"/>
    </location>
</feature>
<comment type="caution">
    <text evidence="9">The sequence shown here is derived from an EMBL/GenBank/DDBJ whole genome shotgun (WGS) entry which is preliminary data.</text>
</comment>
<keyword evidence="2 7" id="KW-0812">Transmembrane</keyword>
<evidence type="ECO:0000256" key="5">
    <source>
        <dbReference type="ARBA" id="ARBA00038359"/>
    </source>
</evidence>
<dbReference type="PANTHER" id="PTHR33048">
    <property type="entry name" value="PTH11-LIKE INTEGRAL MEMBRANE PROTEIN (AFU_ORTHOLOGUE AFUA_5G11245)"/>
    <property type="match status" value="1"/>
</dbReference>
<feature type="transmembrane region" description="Helical" evidence="7">
    <location>
        <begin position="24"/>
        <end position="45"/>
    </location>
</feature>
<feature type="transmembrane region" description="Helical" evidence="7">
    <location>
        <begin position="57"/>
        <end position="79"/>
    </location>
</feature>
<keyword evidence="3 7" id="KW-1133">Transmembrane helix</keyword>
<sequence>MAESQEPNGDPSYRYVVNEYQKEISAICTTGLALAIPFVIIRILIRTRLQRQCSTDDYLLVLATVLYCVFTGLMITGFYKGGFGRATHELSYHVLQVGIKFLIVSEVAYIATSAFVKLSVAVLQLRIIGTANTTMRRINFLSTAVNVVLSVYTFFILLFHCNPPRRAWNRNVNGGHCLSKHLILTSAHVWSGVSIGLDVYYAVGLIPLIWGLQIPRAVKFSTTIILGLGIFASVATIARFKYIIGFAGNRDPLAEFGHIALWSSIEVAAGLVATSLYTFRPLLRLLPCRLGFSSNGTYGQSHSYGADPFVSSGSALHKLQPTTSLKKMNTNATQRDAEADAGLDLDVPPPMPVCHHNRPQHSECLSWGMAMGCKHGESVAIGAVSLGTAGASGSGDVDDSSNGHTPQNEVALEPPRAAVAESLHRSSGNVRVPVTEQQAVNVSLGGTLNGCSESAVTAGKTGQRGIRVSKGRRIGSHNHRFGGAAADEEGPGPGKNGIWKEETVEVRTMRIETSEDDWISAESGSSSPQGY</sequence>
<evidence type="ECO:0000313" key="10">
    <source>
        <dbReference type="Proteomes" id="UP001363622"/>
    </source>
</evidence>
<feature type="compositionally biased region" description="Polar residues" evidence="6">
    <location>
        <begin position="522"/>
        <end position="531"/>
    </location>
</feature>
<evidence type="ECO:0000256" key="4">
    <source>
        <dbReference type="ARBA" id="ARBA00023136"/>
    </source>
</evidence>
<keyword evidence="10" id="KW-1185">Reference proteome</keyword>
<comment type="similarity">
    <text evidence="5">Belongs to the SAT4 family.</text>
</comment>
<dbReference type="InterPro" id="IPR049326">
    <property type="entry name" value="Rhodopsin_dom_fungi"/>
</dbReference>
<feature type="compositionally biased region" description="Basic and acidic residues" evidence="6">
    <location>
        <begin position="498"/>
        <end position="513"/>
    </location>
</feature>
<protein>
    <recommendedName>
        <fullName evidence="8">Rhodopsin domain-containing protein</fullName>
    </recommendedName>
</protein>
<comment type="subcellular location">
    <subcellularLocation>
        <location evidence="1">Membrane</location>
        <topology evidence="1">Multi-pass membrane protein</topology>
    </subcellularLocation>
</comment>
<feature type="transmembrane region" description="Helical" evidence="7">
    <location>
        <begin position="99"/>
        <end position="128"/>
    </location>
</feature>
<feature type="transmembrane region" description="Helical" evidence="7">
    <location>
        <begin position="140"/>
        <end position="159"/>
    </location>
</feature>
<keyword evidence="4 7" id="KW-0472">Membrane</keyword>